<proteinExistence type="predicted"/>
<dbReference type="PANTHER" id="PTHR45856:SF11">
    <property type="entry name" value="FUNGAL LIPASE-LIKE DOMAIN-CONTAINING PROTEIN"/>
    <property type="match status" value="1"/>
</dbReference>
<organism>
    <name type="scientific">Branchiostoma floridae</name>
    <name type="common">Florida lancelet</name>
    <name type="synonym">Amphioxus</name>
    <dbReference type="NCBI Taxonomy" id="7739"/>
    <lineage>
        <taxon>Eukaryota</taxon>
        <taxon>Metazoa</taxon>
        <taxon>Chordata</taxon>
        <taxon>Cephalochordata</taxon>
        <taxon>Leptocardii</taxon>
        <taxon>Amphioxiformes</taxon>
        <taxon>Branchiostomatidae</taxon>
        <taxon>Branchiostoma</taxon>
    </lineage>
</organism>
<dbReference type="Pfam" id="PF01764">
    <property type="entry name" value="Lipase_3"/>
    <property type="match status" value="1"/>
</dbReference>
<dbReference type="EMBL" id="GG666488">
    <property type="protein sequence ID" value="EEN64078.1"/>
    <property type="molecule type" value="Genomic_DNA"/>
</dbReference>
<dbReference type="InParanoid" id="C3Y6W8"/>
<protein>
    <recommendedName>
        <fullName evidence="1">Fungal lipase-type domain-containing protein</fullName>
    </recommendedName>
</protein>
<dbReference type="SUPFAM" id="SSF53474">
    <property type="entry name" value="alpha/beta-Hydrolases"/>
    <property type="match status" value="1"/>
</dbReference>
<reference evidence="2" key="1">
    <citation type="journal article" date="2008" name="Nature">
        <title>The amphioxus genome and the evolution of the chordate karyotype.</title>
        <authorList>
            <consortium name="US DOE Joint Genome Institute (JGI-PGF)"/>
            <person name="Putnam N.H."/>
            <person name="Butts T."/>
            <person name="Ferrier D.E.K."/>
            <person name="Furlong R.F."/>
            <person name="Hellsten U."/>
            <person name="Kawashima T."/>
            <person name="Robinson-Rechavi M."/>
            <person name="Shoguchi E."/>
            <person name="Terry A."/>
            <person name="Yu J.-K."/>
            <person name="Benito-Gutierrez E.L."/>
            <person name="Dubchak I."/>
            <person name="Garcia-Fernandez J."/>
            <person name="Gibson-Brown J.J."/>
            <person name="Grigoriev I.V."/>
            <person name="Horton A.C."/>
            <person name="de Jong P.J."/>
            <person name="Jurka J."/>
            <person name="Kapitonov V.V."/>
            <person name="Kohara Y."/>
            <person name="Kuroki Y."/>
            <person name="Lindquist E."/>
            <person name="Lucas S."/>
            <person name="Osoegawa K."/>
            <person name="Pennacchio L.A."/>
            <person name="Salamov A.A."/>
            <person name="Satou Y."/>
            <person name="Sauka-Spengler T."/>
            <person name="Schmutz J."/>
            <person name="Shin-I T."/>
            <person name="Toyoda A."/>
            <person name="Bronner-Fraser M."/>
            <person name="Fujiyama A."/>
            <person name="Holland L.Z."/>
            <person name="Holland P.W.H."/>
            <person name="Satoh N."/>
            <person name="Rokhsar D.S."/>
        </authorList>
    </citation>
    <scope>NUCLEOTIDE SEQUENCE [LARGE SCALE GENOMIC DNA]</scope>
    <source>
        <strain evidence="2">S238N-H82</strain>
        <tissue evidence="2">Testes</tissue>
    </source>
</reference>
<gene>
    <name evidence="2" type="ORF">BRAFLDRAFT_75158</name>
</gene>
<evidence type="ECO:0000313" key="2">
    <source>
        <dbReference type="EMBL" id="EEN64078.1"/>
    </source>
</evidence>
<dbReference type="PANTHER" id="PTHR45856">
    <property type="entry name" value="ALPHA/BETA-HYDROLASES SUPERFAMILY PROTEIN"/>
    <property type="match status" value="1"/>
</dbReference>
<dbReference type="AlphaFoldDB" id="C3Y6W8"/>
<dbReference type="InterPro" id="IPR051218">
    <property type="entry name" value="Sec_MonoDiacylglyc_Lipase"/>
</dbReference>
<sequence>MGTCASVNASQVHPLPEGPGIILDTAVFTRPSQTGTSSVRTKRLELKDATPHNLKEVFKLDFYPKVVTDKKTQLTRFHKGPPTKPFSKLQVNAEYEVGGGEDEEEGEEEGTSDFNDVMADLKLWPEAAGQSGDNHCSGVIGKYHAGFMDLAFRVPAHRILKKYSKSRIVVCGHSLGGAVAHIVAINMMMHLRSNNQPTDNVKSIAFGTPYFGNDVAQQFVEEYNLSPHLLTIINEKDPVPYILRLAETIQCAGKTVMKKFERSSPGVKVILGLLTEFLIEGAKDALRRLLEELGKCKGMPKDLADLDLDSIYVPIGWYLHISCSTTKAGGGGHWNRSLLDHIGAVQYARPDIRDWKAEDFQCHRMSNYRTTFFQIARGTTYQSDDENSRSSDVTMTDPIFPARIKKLKVHVLTVKDATDDSRSTIAKKCQIEIKGDNLDFLERDVPISGKLQFLVSNFVFKLV</sequence>
<name>C3Y6W8_BRAFL</name>
<dbReference type="Gene3D" id="3.40.50.1820">
    <property type="entry name" value="alpha/beta hydrolase"/>
    <property type="match status" value="1"/>
</dbReference>
<feature type="domain" description="Fungal lipase-type" evidence="1">
    <location>
        <begin position="110"/>
        <end position="242"/>
    </location>
</feature>
<dbReference type="GO" id="GO:0006629">
    <property type="term" value="P:lipid metabolic process"/>
    <property type="evidence" value="ECO:0007669"/>
    <property type="project" value="InterPro"/>
</dbReference>
<dbReference type="eggNOG" id="KOG4569">
    <property type="taxonomic scope" value="Eukaryota"/>
</dbReference>
<dbReference type="InterPro" id="IPR029058">
    <property type="entry name" value="AB_hydrolase_fold"/>
</dbReference>
<accession>C3Y6W8</accession>
<evidence type="ECO:0000259" key="1">
    <source>
        <dbReference type="Pfam" id="PF01764"/>
    </source>
</evidence>
<dbReference type="InterPro" id="IPR002921">
    <property type="entry name" value="Fungal_lipase-type"/>
</dbReference>